<organism evidence="2">
    <name type="scientific">Timema genevievae</name>
    <name type="common">Walking stick</name>
    <dbReference type="NCBI Taxonomy" id="629358"/>
    <lineage>
        <taxon>Eukaryota</taxon>
        <taxon>Metazoa</taxon>
        <taxon>Ecdysozoa</taxon>
        <taxon>Arthropoda</taxon>
        <taxon>Hexapoda</taxon>
        <taxon>Insecta</taxon>
        <taxon>Pterygota</taxon>
        <taxon>Neoptera</taxon>
        <taxon>Polyneoptera</taxon>
        <taxon>Phasmatodea</taxon>
        <taxon>Timematodea</taxon>
        <taxon>Timematoidea</taxon>
        <taxon>Timematidae</taxon>
        <taxon>Timema</taxon>
    </lineage>
</organism>
<evidence type="ECO:0000256" key="1">
    <source>
        <dbReference type="SAM" id="MobiDB-lite"/>
    </source>
</evidence>
<sequence>MEVNPHLRRGRVENHLGKNPPSSSDRDSNLNLSILNSLVQHEAIALSNYGTKPAGSPDLARPRTGGNGTRAALRQGHARDKDTFHTGDVSISCSVRAWSQCSVTHYQFHPGREGNVDGPEIGLDILD</sequence>
<dbReference type="EMBL" id="OE839250">
    <property type="protein sequence ID" value="CAD7586400.1"/>
    <property type="molecule type" value="Genomic_DNA"/>
</dbReference>
<protein>
    <submittedName>
        <fullName evidence="2">Uncharacterized protein</fullName>
    </submittedName>
</protein>
<reference evidence="2" key="1">
    <citation type="submission" date="2020-11" db="EMBL/GenBank/DDBJ databases">
        <authorList>
            <person name="Tran Van P."/>
        </authorList>
    </citation>
    <scope>NUCLEOTIDE SEQUENCE</scope>
</reference>
<feature type="compositionally biased region" description="Low complexity" evidence="1">
    <location>
        <begin position="19"/>
        <end position="29"/>
    </location>
</feature>
<feature type="region of interest" description="Disordered" evidence="1">
    <location>
        <begin position="1"/>
        <end position="29"/>
    </location>
</feature>
<accession>A0A7R9JNT3</accession>
<gene>
    <name evidence="2" type="ORF">TGEB3V08_LOCUS766</name>
</gene>
<dbReference type="AlphaFoldDB" id="A0A7R9JNT3"/>
<evidence type="ECO:0000313" key="2">
    <source>
        <dbReference type="EMBL" id="CAD7586400.1"/>
    </source>
</evidence>
<proteinExistence type="predicted"/>
<feature type="region of interest" description="Disordered" evidence="1">
    <location>
        <begin position="48"/>
        <end position="82"/>
    </location>
</feature>
<name>A0A7R9JNT3_TIMGE</name>